<gene>
    <name evidence="2" type="ORF">AWC38_SpisGene2778</name>
</gene>
<sequence length="657" mass="72697">MDGQPGKERNNSKLTGKYIAGRGRALKESSRTVPKAEEVERRRQVQKLILSGQLNVSAMLDKLNDTGENGNSSGYVSSSSNQQQLDGFKPIQTDCYTELTGNKNCSKTPMQSTQWQKEMKRASLFHNNLENHIHKLNIGNCEDGAMNNNLPPRLKNKHIGKHFQTQRPGPGQPKESVNEHQFEMRVRHNWDNPSQRNKQGSLRMMPEKCNTQKEKTNSDPWNDWETSVVAPVHVMDDEDLDEIITVSDNDNMDDVMVQQYVNALHQKASGASKATPSKATPSRIQALGNLKSTTNADSYQVPPGTIPNPPKGPDRWGGKELKDIDGPTGWGELVEDSRNWYDDGSNLWSTTLPQAKETVDKCIGAGKHGSTADSVCFSSTQLQQEEIKVDSCVDSAGGADWSKASMSGTQSQGDIQTASLFQNELENHKEKVNVAANEDSASNINLPPRFRNKRYGKHYQTQKPQPGQPKESVNEQLTTGASHKWDNPNDRNKESLHTTSEKCNTQKEKTNSDPWDDWDTSVVAPVHVIDDEDLEDIIAISDNDNMDDVMVQQYVNALHKEKASCASKATPSKATPSRIQALGNLKSTTNADCYQAPPGTMPNPPKGPDRWGGKELKGIDSPTGWGEPVDNPGNWYDDGSTLWSNSSTTTGGWSWNS</sequence>
<feature type="region of interest" description="Disordered" evidence="1">
    <location>
        <begin position="63"/>
        <end position="83"/>
    </location>
</feature>
<feature type="region of interest" description="Disordered" evidence="1">
    <location>
        <begin position="458"/>
        <end position="518"/>
    </location>
</feature>
<feature type="region of interest" description="Disordered" evidence="1">
    <location>
        <begin position="595"/>
        <end position="657"/>
    </location>
</feature>
<feature type="compositionally biased region" description="Basic and acidic residues" evidence="1">
    <location>
        <begin position="607"/>
        <end position="618"/>
    </location>
</feature>
<reference evidence="3" key="1">
    <citation type="journal article" date="2017" name="bioRxiv">
        <title>Comparative analysis of the genomes of Stylophora pistillata and Acropora digitifera provides evidence for extensive differences between species of corals.</title>
        <authorList>
            <person name="Voolstra C.R."/>
            <person name="Li Y."/>
            <person name="Liew Y.J."/>
            <person name="Baumgarten S."/>
            <person name="Zoccola D."/>
            <person name="Flot J.-F."/>
            <person name="Tambutte S."/>
            <person name="Allemand D."/>
            <person name="Aranda M."/>
        </authorList>
    </citation>
    <scope>NUCLEOTIDE SEQUENCE [LARGE SCALE GENOMIC DNA]</scope>
</reference>
<feature type="compositionally biased region" description="Basic and acidic residues" evidence="1">
    <location>
        <begin position="483"/>
        <end position="511"/>
    </location>
</feature>
<proteinExistence type="predicted"/>
<dbReference type="Proteomes" id="UP000225706">
    <property type="component" value="Unassembled WGS sequence"/>
</dbReference>
<dbReference type="EMBL" id="LSMT01000024">
    <property type="protein sequence ID" value="PFX32380.1"/>
    <property type="molecule type" value="Genomic_DNA"/>
</dbReference>
<feature type="region of interest" description="Disordered" evidence="1">
    <location>
        <begin position="1"/>
        <end position="41"/>
    </location>
</feature>
<keyword evidence="3" id="KW-1185">Reference proteome</keyword>
<dbReference type="AlphaFoldDB" id="A0A2B4SU38"/>
<evidence type="ECO:0000313" key="3">
    <source>
        <dbReference type="Proteomes" id="UP000225706"/>
    </source>
</evidence>
<feature type="compositionally biased region" description="Low complexity" evidence="1">
    <location>
        <begin position="639"/>
        <end position="657"/>
    </location>
</feature>
<evidence type="ECO:0000313" key="2">
    <source>
        <dbReference type="EMBL" id="PFX32380.1"/>
    </source>
</evidence>
<feature type="compositionally biased region" description="Basic and acidic residues" evidence="1">
    <location>
        <begin position="25"/>
        <end position="41"/>
    </location>
</feature>
<feature type="region of interest" description="Disordered" evidence="1">
    <location>
        <begin position="294"/>
        <end position="315"/>
    </location>
</feature>
<comment type="caution">
    <text evidence="2">The sequence shown here is derived from an EMBL/GenBank/DDBJ whole genome shotgun (WGS) entry which is preliminary data.</text>
</comment>
<protein>
    <submittedName>
        <fullName evidence="2">Uncharacterized protein</fullName>
    </submittedName>
</protein>
<name>A0A2B4SU38_STYPI</name>
<organism evidence="2 3">
    <name type="scientific">Stylophora pistillata</name>
    <name type="common">Smooth cauliflower coral</name>
    <dbReference type="NCBI Taxonomy" id="50429"/>
    <lineage>
        <taxon>Eukaryota</taxon>
        <taxon>Metazoa</taxon>
        <taxon>Cnidaria</taxon>
        <taxon>Anthozoa</taxon>
        <taxon>Hexacorallia</taxon>
        <taxon>Scleractinia</taxon>
        <taxon>Astrocoeniina</taxon>
        <taxon>Pocilloporidae</taxon>
        <taxon>Stylophora</taxon>
    </lineage>
</organism>
<evidence type="ECO:0000256" key="1">
    <source>
        <dbReference type="SAM" id="MobiDB-lite"/>
    </source>
</evidence>
<feature type="compositionally biased region" description="Low complexity" evidence="1">
    <location>
        <begin position="67"/>
        <end position="83"/>
    </location>
</feature>
<feature type="compositionally biased region" description="Basic and acidic residues" evidence="1">
    <location>
        <begin position="1"/>
        <end position="11"/>
    </location>
</feature>
<dbReference type="OrthoDB" id="5972623at2759"/>
<accession>A0A2B4SU38</accession>